<proteinExistence type="predicted"/>
<feature type="region of interest" description="Disordered" evidence="1">
    <location>
        <begin position="1"/>
        <end position="40"/>
    </location>
</feature>
<keyword evidence="3" id="KW-1185">Reference proteome</keyword>
<sequence>MDDTTMQVDAVTSLSGNRKRRVQHGDASDENDSQQSGFVADSHQLHVSPKRLRNSKGDAVTRQTLRYNAHALLNQLAFSRLYVTANFQNFKPARSPVVICFLSERVIFYRALCQVLPSLYGLEPSTQALAVCAAPINGSGGNIDMEYERIIPVFALSDLEEGTADDLRAFAQQLPRSEDCIVVVNASNTCVWTSSELKVDDSCPVRGAAWLRADLQRALTPILDSRETDERMIGG</sequence>
<feature type="compositionally biased region" description="Polar residues" evidence="1">
    <location>
        <begin position="1"/>
        <end position="16"/>
    </location>
</feature>
<evidence type="ECO:0000313" key="3">
    <source>
        <dbReference type="Proteomes" id="UP000308549"/>
    </source>
</evidence>
<protein>
    <submittedName>
        <fullName evidence="2">Uncharacterized protein</fullName>
    </submittedName>
</protein>
<dbReference type="AlphaFoldDB" id="A0A4U0TVH4"/>
<evidence type="ECO:0000256" key="1">
    <source>
        <dbReference type="SAM" id="MobiDB-lite"/>
    </source>
</evidence>
<name>A0A4U0TVH4_9PEZI</name>
<evidence type="ECO:0000313" key="2">
    <source>
        <dbReference type="EMBL" id="TKA26298.1"/>
    </source>
</evidence>
<dbReference type="EMBL" id="NAJL01000029">
    <property type="protein sequence ID" value="TKA26298.1"/>
    <property type="molecule type" value="Genomic_DNA"/>
</dbReference>
<gene>
    <name evidence="2" type="ORF">B0A50_05077</name>
</gene>
<organism evidence="2 3">
    <name type="scientific">Salinomyces thailandicus</name>
    <dbReference type="NCBI Taxonomy" id="706561"/>
    <lineage>
        <taxon>Eukaryota</taxon>
        <taxon>Fungi</taxon>
        <taxon>Dikarya</taxon>
        <taxon>Ascomycota</taxon>
        <taxon>Pezizomycotina</taxon>
        <taxon>Dothideomycetes</taxon>
        <taxon>Dothideomycetidae</taxon>
        <taxon>Mycosphaerellales</taxon>
        <taxon>Teratosphaeriaceae</taxon>
        <taxon>Salinomyces</taxon>
    </lineage>
</organism>
<accession>A0A4U0TVH4</accession>
<dbReference type="Proteomes" id="UP000308549">
    <property type="component" value="Unassembled WGS sequence"/>
</dbReference>
<reference evidence="2 3" key="1">
    <citation type="submission" date="2017-03" db="EMBL/GenBank/DDBJ databases">
        <title>Genomes of endolithic fungi from Antarctica.</title>
        <authorList>
            <person name="Coleine C."/>
            <person name="Masonjones S."/>
            <person name="Stajich J.E."/>
        </authorList>
    </citation>
    <scope>NUCLEOTIDE SEQUENCE [LARGE SCALE GENOMIC DNA]</scope>
    <source>
        <strain evidence="2 3">CCFEE 6315</strain>
    </source>
</reference>
<comment type="caution">
    <text evidence="2">The sequence shown here is derived from an EMBL/GenBank/DDBJ whole genome shotgun (WGS) entry which is preliminary data.</text>
</comment>
<dbReference type="OrthoDB" id="3876246at2759"/>